<dbReference type="InterPro" id="IPR044066">
    <property type="entry name" value="TRIAD_supradom"/>
</dbReference>
<dbReference type="Gene3D" id="1.20.120.1750">
    <property type="match status" value="1"/>
</dbReference>
<feature type="compositionally biased region" description="Polar residues" evidence="8">
    <location>
        <begin position="627"/>
        <end position="643"/>
    </location>
</feature>
<dbReference type="PANTHER" id="PTHR22770">
    <property type="entry name" value="UBIQUITIN CONJUGATING ENZYME 7 INTERACTING PROTEIN-RELATED"/>
    <property type="match status" value="1"/>
</dbReference>
<dbReference type="PANTHER" id="PTHR22770:SF47">
    <property type="entry name" value="E3 UBIQUITIN-PROTEIN LIGASE RNF216"/>
    <property type="match status" value="1"/>
</dbReference>
<feature type="compositionally biased region" description="Acidic residues" evidence="8">
    <location>
        <begin position="1129"/>
        <end position="1151"/>
    </location>
</feature>
<comment type="pathway">
    <text evidence="1">Protein modification; protein ubiquitination.</text>
</comment>
<protein>
    <recommendedName>
        <fullName evidence="9">RING-type domain-containing protein</fullName>
    </recommendedName>
</protein>
<evidence type="ECO:0000259" key="9">
    <source>
        <dbReference type="PROSITE" id="PS51873"/>
    </source>
</evidence>
<dbReference type="CDD" id="cd20353">
    <property type="entry name" value="Rcat_RBR_RNF216"/>
    <property type="match status" value="1"/>
</dbReference>
<evidence type="ECO:0000256" key="1">
    <source>
        <dbReference type="ARBA" id="ARBA00004906"/>
    </source>
</evidence>
<evidence type="ECO:0000256" key="3">
    <source>
        <dbReference type="ARBA" id="ARBA00022723"/>
    </source>
</evidence>
<organism evidence="10">
    <name type="scientific">Timema bartmani</name>
    <dbReference type="NCBI Taxonomy" id="61472"/>
    <lineage>
        <taxon>Eukaryota</taxon>
        <taxon>Metazoa</taxon>
        <taxon>Ecdysozoa</taxon>
        <taxon>Arthropoda</taxon>
        <taxon>Hexapoda</taxon>
        <taxon>Insecta</taxon>
        <taxon>Pterygota</taxon>
        <taxon>Neoptera</taxon>
        <taxon>Polyneoptera</taxon>
        <taxon>Phasmatodea</taxon>
        <taxon>Timematodea</taxon>
        <taxon>Timematoidea</taxon>
        <taxon>Timematidae</taxon>
        <taxon>Timema</taxon>
    </lineage>
</organism>
<name>A0A7R9F2S3_9NEOP</name>
<feature type="compositionally biased region" description="Low complexity" evidence="8">
    <location>
        <begin position="644"/>
        <end position="667"/>
    </location>
</feature>
<keyword evidence="2" id="KW-0808">Transferase</keyword>
<gene>
    <name evidence="10" type="ORF">TBIB3V08_LOCUS8047</name>
</gene>
<dbReference type="InterPro" id="IPR047545">
    <property type="entry name" value="BRcat_RBR_RNF216"/>
</dbReference>
<dbReference type="AlphaFoldDB" id="A0A7R9F2S3"/>
<evidence type="ECO:0000256" key="6">
    <source>
        <dbReference type="ARBA" id="ARBA00022786"/>
    </source>
</evidence>
<keyword evidence="5" id="KW-0863">Zinc-finger</keyword>
<dbReference type="EMBL" id="OD567472">
    <property type="protein sequence ID" value="CAD7445699.1"/>
    <property type="molecule type" value="Genomic_DNA"/>
</dbReference>
<dbReference type="GO" id="GO:0008270">
    <property type="term" value="F:zinc ion binding"/>
    <property type="evidence" value="ECO:0007669"/>
    <property type="project" value="UniProtKB-KW"/>
</dbReference>
<dbReference type="CDD" id="cd20339">
    <property type="entry name" value="BRcat_RBR_RNF216"/>
    <property type="match status" value="1"/>
</dbReference>
<feature type="region of interest" description="Disordered" evidence="8">
    <location>
        <begin position="1107"/>
        <end position="1190"/>
    </location>
</feature>
<feature type="region of interest" description="Disordered" evidence="8">
    <location>
        <begin position="177"/>
        <end position="210"/>
    </location>
</feature>
<evidence type="ECO:0000313" key="10">
    <source>
        <dbReference type="EMBL" id="CAD7445699.1"/>
    </source>
</evidence>
<evidence type="ECO:0000256" key="2">
    <source>
        <dbReference type="ARBA" id="ARBA00022679"/>
    </source>
</evidence>
<reference evidence="10" key="1">
    <citation type="submission" date="2020-11" db="EMBL/GenBank/DDBJ databases">
        <authorList>
            <person name="Tran Van P."/>
        </authorList>
    </citation>
    <scope>NUCLEOTIDE SEQUENCE</scope>
</reference>
<keyword evidence="6" id="KW-0833">Ubl conjugation pathway</keyword>
<dbReference type="InterPro" id="IPR047546">
    <property type="entry name" value="Rcat_RBR_RNF216"/>
</dbReference>
<feature type="compositionally biased region" description="Acidic residues" evidence="8">
    <location>
        <begin position="1181"/>
        <end position="1190"/>
    </location>
</feature>
<dbReference type="Pfam" id="PF26200">
    <property type="entry name" value="Rcat_RNF216"/>
    <property type="match status" value="1"/>
</dbReference>
<evidence type="ECO:0000256" key="5">
    <source>
        <dbReference type="ARBA" id="ARBA00022771"/>
    </source>
</evidence>
<evidence type="ECO:0000256" key="7">
    <source>
        <dbReference type="ARBA" id="ARBA00022833"/>
    </source>
</evidence>
<dbReference type="InterPro" id="IPR047544">
    <property type="entry name" value="RING-HC_RBR_RNF216"/>
</dbReference>
<dbReference type="Pfam" id="PF26191">
    <property type="entry name" value="RING-HC_RBR_RNF216"/>
    <property type="match status" value="1"/>
</dbReference>
<dbReference type="SUPFAM" id="SSF57850">
    <property type="entry name" value="RING/U-box"/>
    <property type="match status" value="2"/>
</dbReference>
<evidence type="ECO:0000256" key="8">
    <source>
        <dbReference type="SAM" id="MobiDB-lite"/>
    </source>
</evidence>
<keyword evidence="3" id="KW-0479">Metal-binding</keyword>
<feature type="region of interest" description="Disordered" evidence="8">
    <location>
        <begin position="627"/>
        <end position="667"/>
    </location>
</feature>
<dbReference type="CDD" id="cd16630">
    <property type="entry name" value="RING-HC_RBR_RNF216"/>
    <property type="match status" value="1"/>
</dbReference>
<feature type="compositionally biased region" description="Low complexity" evidence="8">
    <location>
        <begin position="197"/>
        <end position="206"/>
    </location>
</feature>
<evidence type="ECO:0000256" key="4">
    <source>
        <dbReference type="ARBA" id="ARBA00022737"/>
    </source>
</evidence>
<feature type="domain" description="RING-type" evidence="9">
    <location>
        <begin position="868"/>
        <end position="1078"/>
    </location>
</feature>
<accession>A0A7R9F2S3</accession>
<proteinExistence type="predicted"/>
<dbReference type="GO" id="GO:0016740">
    <property type="term" value="F:transferase activity"/>
    <property type="evidence" value="ECO:0007669"/>
    <property type="project" value="UniProtKB-KW"/>
</dbReference>
<dbReference type="PROSITE" id="PS51873">
    <property type="entry name" value="TRIAD"/>
    <property type="match status" value="1"/>
</dbReference>
<sequence>MAPLLIKDVKKVKQKLDKVDAGALVDLNEIYEKLEFYQIREDRVKHVVSLFLDRFGFDGLDISNASSPIESDDSLENQIDLSYRSKPVQDSDIIKENSSDNTTEDYSFDFKANGGSKKLTTDINTAQSSEQSVVSNTEEYVFKLDESDILINTGETDKSKAETALVDLPSGSSLLGAQLSSDPLSSNPFPSNDYDMDVNNNDPNNNTEYEVPDANLAKLNDRASPPRSSSFVPSLDDSDWDFQNQDIIREKLLCEARIIHSVVPRQNFEQIYSYLEANLDDANRLQVVMRIFLDMELGTLQNNVIPMRVITEGDPKEDKIDKVVDLSDDDEVAVILSGNIPNSKLGLNKRKTQCTGKTSPPKKSKCNIDLNLVEVVDLSKDASLHQGSDVKMIDLFKSDAPLEVPSNLAKISRKTQPAIIDVSKSSEPPLEPHNTSVHKHFQTVREMFPTCDEEYLLGTCQKYGEDMASLVSLTEYLLQHPHLPERVHNTSPAVVLPEKLASKENCSKLNIATVPNEPKHNTEKDTSIIRKHLNEKAATDKELHIMEPSSTAGPSSTKEARSHYKVPDDTCKNLLTTTKNGWLVSNLDGSIVKVISTSSKSASNDGVLLLGSQVKSEPDVSIVEVVPTSSNGAKPSSSNNAAGPSTSTNNDSSSLSTPNNDSSSLSTTINDMVESRYQYMLDILPNADPSYLRSECERFMGDEQYIQVFIANALEKRDYPTLEDYQKRQKALALRKKFTSEFSVESFLEVFPNPFKYFIDKGPCADLGKANMYLRNRYPRLRCNDIAYNFSKCGHNLAKTCIQLDKSTSKLFMNKSRKIMNYKIEEEQNLQFLQEVTFVENMDKIEEFLNAKEKKRKESYEEAKMRGELLECLCCFADDIILEDMAACNDGHLFCKECVKRGAETQIGDDKTVFPCLTTCEAEFSLKTLQAVLKPSIFSRMLQRKQMEEVKAAGIEDLESCPFCDFATILPNDDKVFRCLNLDCMKESCRLCKEVNHVPLRCDEVEKSEEIKLRTYIEDRMTQALVRTCWKCKRNFVKEDGCNKMTCSCGAKMCYICRKPVEDYSHFNGQGGTEFEKCPLFSNNNQLHVDAVKQEAIKAKEEVLGQNPTVELKHDPTKNLPNSSVQVEDASDNDDEEYDSDNYDEEDDSDNSEEHTEFEFGDEDTGLTFSEGEDHTSDLDAYFDTDEDYE</sequence>
<keyword evidence="4" id="KW-0677">Repeat</keyword>
<dbReference type="InterPro" id="IPR051628">
    <property type="entry name" value="LUBAC_E3_Ligases"/>
</dbReference>
<keyword evidence="7" id="KW-0862">Zinc</keyword>